<dbReference type="RefSeq" id="XP_067755286.1">
    <property type="nucleotide sequence ID" value="XM_067898842.1"/>
</dbReference>
<comment type="caution">
    <text evidence="2">The sequence shown here is derived from an EMBL/GenBank/DDBJ whole genome shotgun (WGS) entry which is preliminary data.</text>
</comment>
<gene>
    <name evidence="2" type="ORF">JKF63_02818</name>
</gene>
<proteinExistence type="predicted"/>
<name>A0A836L638_9TRYP</name>
<dbReference type="EMBL" id="JAFJZO010000030">
    <property type="protein sequence ID" value="KAG5498532.1"/>
    <property type="molecule type" value="Genomic_DNA"/>
</dbReference>
<protein>
    <submittedName>
        <fullName evidence="2">Uncharacterized protein</fullName>
    </submittedName>
</protein>
<dbReference type="Proteomes" id="UP000674318">
    <property type="component" value="Unassembled WGS sequence"/>
</dbReference>
<reference evidence="2 3" key="1">
    <citation type="submission" date="2021-02" db="EMBL/GenBank/DDBJ databases">
        <title>Porcisia hertigi Genome sequencing and assembly.</title>
        <authorList>
            <person name="Almutairi H."/>
            <person name="Gatherer D."/>
        </authorList>
    </citation>
    <scope>NUCLEOTIDE SEQUENCE [LARGE SCALE GENOMIC DNA]</scope>
    <source>
        <strain evidence="2 3">C119</strain>
    </source>
</reference>
<dbReference type="OrthoDB" id="273716at2759"/>
<evidence type="ECO:0000313" key="3">
    <source>
        <dbReference type="Proteomes" id="UP000674318"/>
    </source>
</evidence>
<dbReference type="KEGG" id="phet:94288919"/>
<sequence>MRGQQLSTIKAAADAPASAAMPIDVKSPDTSRRHNSGVNTSAYRYLEELWASALCQAEASILASPRSSTSRDQGITNAGEAGIVGHERSAVGRVVDKAGISLTCNDSDPALSSIPRGLIPSSSSAAYSPVPPSLPPTVPSQMPMPFPSSTHTWLRVEAQPNLKRNAYTARRGVAWVVQ</sequence>
<dbReference type="GeneID" id="94288919"/>
<feature type="region of interest" description="Disordered" evidence="1">
    <location>
        <begin position="1"/>
        <end position="35"/>
    </location>
</feature>
<keyword evidence="3" id="KW-1185">Reference proteome</keyword>
<evidence type="ECO:0000256" key="1">
    <source>
        <dbReference type="SAM" id="MobiDB-lite"/>
    </source>
</evidence>
<evidence type="ECO:0000313" key="2">
    <source>
        <dbReference type="EMBL" id="KAG5498532.1"/>
    </source>
</evidence>
<organism evidence="2 3">
    <name type="scientific">Porcisia hertigi</name>
    <dbReference type="NCBI Taxonomy" id="2761500"/>
    <lineage>
        <taxon>Eukaryota</taxon>
        <taxon>Discoba</taxon>
        <taxon>Euglenozoa</taxon>
        <taxon>Kinetoplastea</taxon>
        <taxon>Metakinetoplastina</taxon>
        <taxon>Trypanosomatida</taxon>
        <taxon>Trypanosomatidae</taxon>
        <taxon>Leishmaniinae</taxon>
        <taxon>Porcisia</taxon>
    </lineage>
</organism>
<accession>A0A836L638</accession>
<dbReference type="AlphaFoldDB" id="A0A836L638"/>
<feature type="compositionally biased region" description="Low complexity" evidence="1">
    <location>
        <begin position="11"/>
        <end position="20"/>
    </location>
</feature>